<comment type="caution">
    <text evidence="2">The sequence shown here is derived from an EMBL/GenBank/DDBJ whole genome shotgun (WGS) entry which is preliminary data.</text>
</comment>
<dbReference type="PROSITE" id="PS00022">
    <property type="entry name" value="EGF_1"/>
    <property type="match status" value="1"/>
</dbReference>
<protein>
    <submittedName>
        <fullName evidence="2">MUC3B protein</fullName>
    </submittedName>
</protein>
<evidence type="ECO:0000259" key="1">
    <source>
        <dbReference type="PROSITE" id="PS00022"/>
    </source>
</evidence>
<dbReference type="InterPro" id="IPR053311">
    <property type="entry name" value="Mucosal_Integrity_Assoc"/>
</dbReference>
<evidence type="ECO:0000313" key="2">
    <source>
        <dbReference type="EMBL" id="NWZ60743.1"/>
    </source>
</evidence>
<dbReference type="PANTHER" id="PTHR37999">
    <property type="entry name" value="MUCIN-17"/>
    <property type="match status" value="1"/>
</dbReference>
<evidence type="ECO:0000313" key="3">
    <source>
        <dbReference type="Proteomes" id="UP000585422"/>
    </source>
</evidence>
<dbReference type="Proteomes" id="UP000585422">
    <property type="component" value="Unassembled WGS sequence"/>
</dbReference>
<sequence length="209" mass="22719">DPCQNGGHWMGVGCICPPNVEGERCQFRAPTINITAGKGEREPPPHPPCPVPERDTPWDIPISRASVLVLCGKVLMDQIYRNVSSYRGTQVLSLTKGSVVVNYKVLLHPPAGDKPTTSLDHQVQKLLEAANTAAHGQSCSHSTKGLCFSTSSSRTAHTNVSVLNATELCKKYTPANFSRYYYPYRMQNSLLCISNCTLNVPGSINCESG</sequence>
<dbReference type="AlphaFoldDB" id="A0A7K7NZN4"/>
<organism evidence="2 3">
    <name type="scientific">Haliaeetus albicilla</name>
    <name type="common">White-tailed sea-eagle</name>
    <name type="synonym">Falco albicilla</name>
    <dbReference type="NCBI Taxonomy" id="8969"/>
    <lineage>
        <taxon>Eukaryota</taxon>
        <taxon>Metazoa</taxon>
        <taxon>Chordata</taxon>
        <taxon>Craniata</taxon>
        <taxon>Vertebrata</taxon>
        <taxon>Euteleostomi</taxon>
        <taxon>Archelosauria</taxon>
        <taxon>Archosauria</taxon>
        <taxon>Dinosauria</taxon>
        <taxon>Saurischia</taxon>
        <taxon>Theropoda</taxon>
        <taxon>Coelurosauria</taxon>
        <taxon>Aves</taxon>
        <taxon>Neognathae</taxon>
        <taxon>Neoaves</taxon>
        <taxon>Telluraves</taxon>
        <taxon>Accipitrimorphae</taxon>
        <taxon>Accipitriformes</taxon>
        <taxon>Accipitridae</taxon>
        <taxon>Accipitrinae</taxon>
        <taxon>Haliaeetus</taxon>
    </lineage>
</organism>
<proteinExistence type="predicted"/>
<keyword evidence="3" id="KW-1185">Reference proteome</keyword>
<dbReference type="PANTHER" id="PTHR37999:SF2">
    <property type="entry name" value="MUCIN-17"/>
    <property type="match status" value="1"/>
</dbReference>
<name>A0A7K7NZN4_HALAL</name>
<feature type="non-terminal residue" evidence="2">
    <location>
        <position position="1"/>
    </location>
</feature>
<feature type="non-terminal residue" evidence="2">
    <location>
        <position position="209"/>
    </location>
</feature>
<gene>
    <name evidence="2" type="primary">Muc3b</name>
    <name evidence="2" type="ORF">HALALB_R16840</name>
</gene>
<accession>A0A7K7NZN4</accession>
<dbReference type="InterPro" id="IPR000742">
    <property type="entry name" value="EGF"/>
</dbReference>
<dbReference type="EMBL" id="VZSQ01000739">
    <property type="protein sequence ID" value="NWZ60743.1"/>
    <property type="molecule type" value="Genomic_DNA"/>
</dbReference>
<reference evidence="2 3" key="1">
    <citation type="submission" date="2019-09" db="EMBL/GenBank/DDBJ databases">
        <title>Bird 10,000 Genomes (B10K) Project - Family phase.</title>
        <authorList>
            <person name="Zhang G."/>
        </authorList>
    </citation>
    <scope>NUCLEOTIDE SEQUENCE [LARGE SCALE GENOMIC DNA]</scope>
    <source>
        <strain evidence="2">OUT-0040</strain>
        <tissue evidence="2">Blood</tissue>
    </source>
</reference>
<feature type="domain" description="EGF-like" evidence="1">
    <location>
        <begin position="14"/>
        <end position="25"/>
    </location>
</feature>
<dbReference type="OrthoDB" id="7493297at2759"/>